<feature type="region of interest" description="Disordered" evidence="1">
    <location>
        <begin position="119"/>
        <end position="140"/>
    </location>
</feature>
<dbReference type="EMBL" id="JBHTBL010000001">
    <property type="protein sequence ID" value="MFC7323243.1"/>
    <property type="molecule type" value="Genomic_DNA"/>
</dbReference>
<organism evidence="2 3">
    <name type="scientific">Halorubrum rutilum</name>
    <dbReference type="NCBI Taxonomy" id="1364933"/>
    <lineage>
        <taxon>Archaea</taxon>
        <taxon>Methanobacteriati</taxon>
        <taxon>Methanobacteriota</taxon>
        <taxon>Stenosarchaea group</taxon>
        <taxon>Halobacteria</taxon>
        <taxon>Halobacteriales</taxon>
        <taxon>Haloferacaceae</taxon>
        <taxon>Halorubrum</taxon>
    </lineage>
</organism>
<protein>
    <submittedName>
        <fullName evidence="2">Uncharacterized protein</fullName>
    </submittedName>
</protein>
<comment type="caution">
    <text evidence="2">The sequence shown here is derived from an EMBL/GenBank/DDBJ whole genome shotgun (WGS) entry which is preliminary data.</text>
</comment>
<evidence type="ECO:0000313" key="2">
    <source>
        <dbReference type="EMBL" id="MFC7323243.1"/>
    </source>
</evidence>
<reference evidence="2 3" key="1">
    <citation type="journal article" date="2019" name="Int. J. Syst. Evol. Microbiol.">
        <title>The Global Catalogue of Microorganisms (GCM) 10K type strain sequencing project: providing services to taxonomists for standard genome sequencing and annotation.</title>
        <authorList>
            <consortium name="The Broad Institute Genomics Platform"/>
            <consortium name="The Broad Institute Genome Sequencing Center for Infectious Disease"/>
            <person name="Wu L."/>
            <person name="Ma J."/>
        </authorList>
    </citation>
    <scope>NUCLEOTIDE SEQUENCE [LARGE SCALE GENOMIC DNA]</scope>
    <source>
        <strain evidence="2 3">CGMCC 1.12554</strain>
    </source>
</reference>
<evidence type="ECO:0000313" key="3">
    <source>
        <dbReference type="Proteomes" id="UP001596545"/>
    </source>
</evidence>
<name>A0ABD6AG47_9EURY</name>
<evidence type="ECO:0000256" key="1">
    <source>
        <dbReference type="SAM" id="MobiDB-lite"/>
    </source>
</evidence>
<dbReference type="AlphaFoldDB" id="A0ABD6AG47"/>
<keyword evidence="3" id="KW-1185">Reference proteome</keyword>
<accession>A0ABD6AG47</accession>
<feature type="compositionally biased region" description="Acidic residues" evidence="1">
    <location>
        <begin position="58"/>
        <end position="85"/>
    </location>
</feature>
<feature type="region of interest" description="Disordered" evidence="1">
    <location>
        <begin position="55"/>
        <end position="96"/>
    </location>
</feature>
<proteinExistence type="predicted"/>
<dbReference type="RefSeq" id="WP_379791440.1">
    <property type="nucleotide sequence ID" value="NZ_JBHTBL010000001.1"/>
</dbReference>
<dbReference type="Proteomes" id="UP001596545">
    <property type="component" value="Unassembled WGS sequence"/>
</dbReference>
<sequence length="140" mass="14762">MPHEVRLADDVADDATLTLGAHPDGELAFEGGTATVEGETLARRLAERYVRLEYVDGGAEDESDSPDGDGEADDEPSPDAADDESVSAPVDPGEYTNAELEAHLDEEAYSDAELQALLDAEEAGRDRTGATDAIEAALEE</sequence>
<gene>
    <name evidence="2" type="ORF">ACFQMF_01485</name>
</gene>